<gene>
    <name evidence="10" type="ORF">J8H85_13390</name>
</gene>
<dbReference type="InterPro" id="IPR044304">
    <property type="entry name" value="NUBPL-like"/>
</dbReference>
<dbReference type="Proteomes" id="UP000670776">
    <property type="component" value="Unassembled WGS sequence"/>
</dbReference>
<evidence type="ECO:0000256" key="5">
    <source>
        <dbReference type="ARBA" id="ARBA00022840"/>
    </source>
</evidence>
<evidence type="ECO:0000256" key="8">
    <source>
        <dbReference type="HAMAP-Rule" id="MF_02040"/>
    </source>
</evidence>
<evidence type="ECO:0000259" key="9">
    <source>
        <dbReference type="Pfam" id="PF01883"/>
    </source>
</evidence>
<dbReference type="EMBL" id="JAGJCB010000013">
    <property type="protein sequence ID" value="MBP0904830.1"/>
    <property type="molecule type" value="Genomic_DNA"/>
</dbReference>
<name>A0ABS4BW64_9FLAO</name>
<sequence length="379" mass="40733">MKLNKQDILKALETITVVGEGQNMVESGAVTNVVTFGDEVIVDITIKNPSLQAKKRTEVDILKTIHEQVYEKAKITINVKVDAPAKPKANVIKGNPIPGIQNIVAVASGKGGVGKSTVTSNLAVTLAKMGFKVGVLDADIYGPSIPIMFDVEAEKPLAVNINGKSKMKPVENYGVKVLSIGFFTQPNQAVVWRGPMAAKALNQMIFDAHWGELDFMLIDLPPGTGDIHLSIMQSLPITGAVVVSTPQNVALADARKGVAMFQQESIDVPVLGIIENMAYFTPEELPNNKYYIFGKEGAKNLAEDINVPFLGEIPLVQSIREAGDVGRPAALQTATPLEQAFEKLAQNVVQEVVNRNENLPPTEAIKITTMAGCSAVKKK</sequence>
<evidence type="ECO:0000256" key="2">
    <source>
        <dbReference type="ARBA" id="ARBA00008205"/>
    </source>
</evidence>
<proteinExistence type="inferred from homology"/>
<dbReference type="InterPro" id="IPR000808">
    <property type="entry name" value="Mrp-like_CS"/>
</dbReference>
<dbReference type="Pfam" id="PF10609">
    <property type="entry name" value="ParA"/>
    <property type="match status" value="1"/>
</dbReference>
<evidence type="ECO:0000256" key="4">
    <source>
        <dbReference type="ARBA" id="ARBA00022741"/>
    </source>
</evidence>
<evidence type="ECO:0000256" key="6">
    <source>
        <dbReference type="ARBA" id="ARBA00023004"/>
    </source>
</evidence>
<keyword evidence="7 8" id="KW-0411">Iron-sulfur</keyword>
<keyword evidence="5 8" id="KW-0067">ATP-binding</keyword>
<protein>
    <recommendedName>
        <fullName evidence="8">Iron-sulfur cluster carrier protein</fullName>
    </recommendedName>
</protein>
<evidence type="ECO:0000313" key="10">
    <source>
        <dbReference type="EMBL" id="MBP0904830.1"/>
    </source>
</evidence>
<keyword evidence="6 8" id="KW-0408">Iron</keyword>
<comment type="similarity">
    <text evidence="1">In the N-terminal section; belongs to the MIP18 family.</text>
</comment>
<reference evidence="10 11" key="1">
    <citation type="submission" date="2021-04" db="EMBL/GenBank/DDBJ databases">
        <title>Mariniflexile gromovii gen. nov., sp. nov., a gliding bacterium isolated from the sea urchin Strongylocentrotus intermedius.</title>
        <authorList>
            <person name="Ko S."/>
            <person name="Le V."/>
            <person name="Ahn C.-Y."/>
            <person name="Oh H.-M."/>
        </authorList>
    </citation>
    <scope>NUCLEOTIDE SEQUENCE [LARGE SCALE GENOMIC DNA]</scope>
    <source>
        <strain evidence="10 11">KCTC 12570</strain>
    </source>
</reference>
<dbReference type="PROSITE" id="PS01215">
    <property type="entry name" value="MRP"/>
    <property type="match status" value="1"/>
</dbReference>
<evidence type="ECO:0000256" key="7">
    <source>
        <dbReference type="ARBA" id="ARBA00023014"/>
    </source>
</evidence>
<accession>A0ABS4BW64</accession>
<comment type="similarity">
    <text evidence="8">Belongs to the Mrp/NBP35 ATP-binding proteins family.</text>
</comment>
<dbReference type="RefSeq" id="WP_209655715.1">
    <property type="nucleotide sequence ID" value="NZ_JAGJCB010000013.1"/>
</dbReference>
<feature type="binding site" evidence="8">
    <location>
        <begin position="109"/>
        <end position="116"/>
    </location>
    <ligand>
        <name>ATP</name>
        <dbReference type="ChEBI" id="CHEBI:30616"/>
    </ligand>
</feature>
<comment type="caution">
    <text evidence="10">The sequence shown here is derived from an EMBL/GenBank/DDBJ whole genome shotgun (WGS) entry which is preliminary data.</text>
</comment>
<comment type="function">
    <text evidence="8">Binds and transfers iron-sulfur (Fe-S) clusters to target apoproteins. Can hydrolyze ATP.</text>
</comment>
<evidence type="ECO:0000256" key="3">
    <source>
        <dbReference type="ARBA" id="ARBA00022723"/>
    </source>
</evidence>
<evidence type="ECO:0000256" key="1">
    <source>
        <dbReference type="ARBA" id="ARBA00007352"/>
    </source>
</evidence>
<dbReference type="SUPFAM" id="SSF52540">
    <property type="entry name" value="P-loop containing nucleoside triphosphate hydrolases"/>
    <property type="match status" value="1"/>
</dbReference>
<organism evidence="10 11">
    <name type="scientific">Mariniflexile gromovii</name>
    <dbReference type="NCBI Taxonomy" id="362523"/>
    <lineage>
        <taxon>Bacteria</taxon>
        <taxon>Pseudomonadati</taxon>
        <taxon>Bacteroidota</taxon>
        <taxon>Flavobacteriia</taxon>
        <taxon>Flavobacteriales</taxon>
        <taxon>Flavobacteriaceae</taxon>
        <taxon>Mariniflexile</taxon>
    </lineage>
</organism>
<dbReference type="InterPro" id="IPR002744">
    <property type="entry name" value="MIP18-like"/>
</dbReference>
<keyword evidence="4 8" id="KW-0547">Nucleotide-binding</keyword>
<dbReference type="CDD" id="cd02037">
    <property type="entry name" value="Mrp_NBP35"/>
    <property type="match status" value="1"/>
</dbReference>
<dbReference type="SUPFAM" id="SSF117916">
    <property type="entry name" value="Fe-S cluster assembly (FSCA) domain-like"/>
    <property type="match status" value="1"/>
</dbReference>
<keyword evidence="11" id="KW-1185">Reference proteome</keyword>
<dbReference type="PANTHER" id="PTHR42961">
    <property type="entry name" value="IRON-SULFUR PROTEIN NUBPL"/>
    <property type="match status" value="1"/>
</dbReference>
<dbReference type="InterPro" id="IPR033756">
    <property type="entry name" value="YlxH/NBP35"/>
</dbReference>
<keyword evidence="8" id="KW-0378">Hydrolase</keyword>
<feature type="domain" description="MIP18 family-like" evidence="9">
    <location>
        <begin position="5"/>
        <end position="63"/>
    </location>
</feature>
<comment type="similarity">
    <text evidence="2">In the C-terminal section; belongs to the Mrp/NBP35 ATP-binding proteins family.</text>
</comment>
<dbReference type="InterPro" id="IPR034904">
    <property type="entry name" value="FSCA_dom_sf"/>
</dbReference>
<dbReference type="InterPro" id="IPR027417">
    <property type="entry name" value="P-loop_NTPase"/>
</dbReference>
<dbReference type="HAMAP" id="MF_02040">
    <property type="entry name" value="Mrp_NBP35"/>
    <property type="match status" value="1"/>
</dbReference>
<dbReference type="Gene3D" id="3.40.50.300">
    <property type="entry name" value="P-loop containing nucleotide triphosphate hydrolases"/>
    <property type="match status" value="1"/>
</dbReference>
<dbReference type="InterPro" id="IPR019591">
    <property type="entry name" value="Mrp/NBP35_ATP-bd"/>
</dbReference>
<keyword evidence="3 8" id="KW-0479">Metal-binding</keyword>
<dbReference type="PANTHER" id="PTHR42961:SF2">
    <property type="entry name" value="IRON-SULFUR PROTEIN NUBPL"/>
    <property type="match status" value="1"/>
</dbReference>
<dbReference type="GO" id="GO:0005524">
    <property type="term" value="F:ATP binding"/>
    <property type="evidence" value="ECO:0007669"/>
    <property type="project" value="UniProtKB-KW"/>
</dbReference>
<evidence type="ECO:0000313" key="11">
    <source>
        <dbReference type="Proteomes" id="UP000670776"/>
    </source>
</evidence>
<comment type="subunit">
    <text evidence="8">Homodimer.</text>
</comment>
<dbReference type="Pfam" id="PF01883">
    <property type="entry name" value="FeS_assembly_P"/>
    <property type="match status" value="1"/>
</dbReference>